<evidence type="ECO:0008006" key="3">
    <source>
        <dbReference type="Google" id="ProtNLM"/>
    </source>
</evidence>
<dbReference type="EMBL" id="BAABKX010000001">
    <property type="protein sequence ID" value="GAA5040043.1"/>
    <property type="molecule type" value="Genomic_DNA"/>
</dbReference>
<dbReference type="Gene3D" id="3.40.50.12780">
    <property type="entry name" value="N-terminal domain of ligase-like"/>
    <property type="match status" value="1"/>
</dbReference>
<sequence length="235" mass="24988">MDALGDLVARERRNDDPALAVPDARGYDYHRLCTTAWKTGNFFRHLGVREGVSVGVVAADSAQSVLGFLGAVLLGASVRFAPPRDIDARALLAPTDNVGDYELPPGGQYVGYGETPADPTVSHFETDVWSENPTFPETPVSPETTALTGEKDISHEELLFGGKTVRERWEFESGDSVVVRAPLSDPRVVAGGIVAPLIAGAEIVLDTDRTGNFAVARDTETAPESSVLTPDGIAL</sequence>
<evidence type="ECO:0000313" key="1">
    <source>
        <dbReference type="EMBL" id="GAA5040043.1"/>
    </source>
</evidence>
<name>A0AAV3UAW6_9EURY</name>
<dbReference type="RefSeq" id="WP_227774591.1">
    <property type="nucleotide sequence ID" value="NZ_BAABKX010000001.1"/>
</dbReference>
<protein>
    <recommendedName>
        <fullName evidence="3">Acetyl-CoA synthetase</fullName>
    </recommendedName>
</protein>
<comment type="caution">
    <text evidence="1">The sequence shown here is derived from an EMBL/GenBank/DDBJ whole genome shotgun (WGS) entry which is preliminary data.</text>
</comment>
<reference evidence="1 2" key="1">
    <citation type="journal article" date="2019" name="Int. J. Syst. Evol. Microbiol.">
        <title>The Global Catalogue of Microorganisms (GCM) 10K type strain sequencing project: providing services to taxonomists for standard genome sequencing and annotation.</title>
        <authorList>
            <consortium name="The Broad Institute Genomics Platform"/>
            <consortium name="The Broad Institute Genome Sequencing Center for Infectious Disease"/>
            <person name="Wu L."/>
            <person name="Ma J."/>
        </authorList>
    </citation>
    <scope>NUCLEOTIDE SEQUENCE [LARGE SCALE GENOMIC DNA]</scope>
    <source>
        <strain evidence="1 2">JCM 17504</strain>
    </source>
</reference>
<dbReference type="AlphaFoldDB" id="A0AAV3UAW6"/>
<gene>
    <name evidence="1" type="ORF">GCM10025751_00160</name>
</gene>
<proteinExistence type="predicted"/>
<evidence type="ECO:0000313" key="2">
    <source>
        <dbReference type="Proteomes" id="UP001501729"/>
    </source>
</evidence>
<dbReference type="InterPro" id="IPR042099">
    <property type="entry name" value="ANL_N_sf"/>
</dbReference>
<keyword evidence="2" id="KW-1185">Reference proteome</keyword>
<dbReference type="GeneID" id="68614708"/>
<dbReference type="Proteomes" id="UP001501729">
    <property type="component" value="Unassembled WGS sequence"/>
</dbReference>
<dbReference type="SUPFAM" id="SSF56801">
    <property type="entry name" value="Acetyl-CoA synthetase-like"/>
    <property type="match status" value="1"/>
</dbReference>
<accession>A0AAV3UAW6</accession>
<organism evidence="1 2">
    <name type="scientific">Haladaptatus pallidirubidus</name>
    <dbReference type="NCBI Taxonomy" id="1008152"/>
    <lineage>
        <taxon>Archaea</taxon>
        <taxon>Methanobacteriati</taxon>
        <taxon>Methanobacteriota</taxon>
        <taxon>Stenosarchaea group</taxon>
        <taxon>Halobacteria</taxon>
        <taxon>Halobacteriales</taxon>
        <taxon>Haladaptataceae</taxon>
        <taxon>Haladaptatus</taxon>
    </lineage>
</organism>